<dbReference type="Proteomes" id="UP000325577">
    <property type="component" value="Linkage Group LG20"/>
</dbReference>
<keyword evidence="1" id="KW-0812">Transmembrane</keyword>
<evidence type="ECO:0000313" key="2">
    <source>
        <dbReference type="EMBL" id="KAA8529721.1"/>
    </source>
</evidence>
<dbReference type="AlphaFoldDB" id="A0A5J5AKQ3"/>
<sequence>MPCEKSTRNYGWCNFFLRSLCFCRFPFRAGVVHEDVLNIWILLFLYLIIHLVLRLFIQRPISLRNVCWANKCGPRERGG</sequence>
<reference evidence="2 3" key="1">
    <citation type="submission" date="2019-09" db="EMBL/GenBank/DDBJ databases">
        <title>A chromosome-level genome assembly of the Chinese tupelo Nyssa sinensis.</title>
        <authorList>
            <person name="Yang X."/>
            <person name="Kang M."/>
            <person name="Yang Y."/>
            <person name="Xiong H."/>
            <person name="Wang M."/>
            <person name="Zhang Z."/>
            <person name="Wang Z."/>
            <person name="Wu H."/>
            <person name="Ma T."/>
            <person name="Liu J."/>
            <person name="Xi Z."/>
        </authorList>
    </citation>
    <scope>NUCLEOTIDE SEQUENCE [LARGE SCALE GENOMIC DNA]</scope>
    <source>
        <strain evidence="2">J267</strain>
        <tissue evidence="2">Leaf</tissue>
    </source>
</reference>
<keyword evidence="1" id="KW-0472">Membrane</keyword>
<gene>
    <name evidence="2" type="ORF">F0562_034179</name>
</gene>
<organism evidence="2 3">
    <name type="scientific">Nyssa sinensis</name>
    <dbReference type="NCBI Taxonomy" id="561372"/>
    <lineage>
        <taxon>Eukaryota</taxon>
        <taxon>Viridiplantae</taxon>
        <taxon>Streptophyta</taxon>
        <taxon>Embryophyta</taxon>
        <taxon>Tracheophyta</taxon>
        <taxon>Spermatophyta</taxon>
        <taxon>Magnoliopsida</taxon>
        <taxon>eudicotyledons</taxon>
        <taxon>Gunneridae</taxon>
        <taxon>Pentapetalae</taxon>
        <taxon>asterids</taxon>
        <taxon>Cornales</taxon>
        <taxon>Nyssaceae</taxon>
        <taxon>Nyssa</taxon>
    </lineage>
</organism>
<evidence type="ECO:0000313" key="3">
    <source>
        <dbReference type="Proteomes" id="UP000325577"/>
    </source>
</evidence>
<feature type="transmembrane region" description="Helical" evidence="1">
    <location>
        <begin position="37"/>
        <end position="57"/>
    </location>
</feature>
<dbReference type="EMBL" id="CM018044">
    <property type="protein sequence ID" value="KAA8529721.1"/>
    <property type="molecule type" value="Genomic_DNA"/>
</dbReference>
<accession>A0A5J5AKQ3</accession>
<proteinExistence type="predicted"/>
<keyword evidence="1" id="KW-1133">Transmembrane helix</keyword>
<keyword evidence="3" id="KW-1185">Reference proteome</keyword>
<name>A0A5J5AKQ3_9ASTE</name>
<evidence type="ECO:0000256" key="1">
    <source>
        <dbReference type="SAM" id="Phobius"/>
    </source>
</evidence>
<protein>
    <submittedName>
        <fullName evidence="2">Uncharacterized protein</fullName>
    </submittedName>
</protein>